<dbReference type="RefSeq" id="WP_104432616.1">
    <property type="nucleotide sequence ID" value="NZ_PTJD01000006.1"/>
</dbReference>
<dbReference type="AlphaFoldDB" id="A0A2S6ILX5"/>
<evidence type="ECO:0008006" key="3">
    <source>
        <dbReference type="Google" id="ProtNLM"/>
    </source>
</evidence>
<dbReference type="Gene3D" id="3.90.550.10">
    <property type="entry name" value="Spore Coat Polysaccharide Biosynthesis Protein SpsA, Chain A"/>
    <property type="match status" value="1"/>
</dbReference>
<dbReference type="PANTHER" id="PTHR43179">
    <property type="entry name" value="RHAMNOSYLTRANSFERASE WBBL"/>
    <property type="match status" value="1"/>
</dbReference>
<evidence type="ECO:0000313" key="1">
    <source>
        <dbReference type="EMBL" id="PPK95219.1"/>
    </source>
</evidence>
<gene>
    <name evidence="1" type="ORF">CLV92_10640</name>
</gene>
<protein>
    <recommendedName>
        <fullName evidence="3">GT2 family glycosyltransferase</fullName>
    </recommendedName>
</protein>
<organism evidence="1 2">
    <name type="scientific">Kineococcus xinjiangensis</name>
    <dbReference type="NCBI Taxonomy" id="512762"/>
    <lineage>
        <taxon>Bacteria</taxon>
        <taxon>Bacillati</taxon>
        <taxon>Actinomycetota</taxon>
        <taxon>Actinomycetes</taxon>
        <taxon>Kineosporiales</taxon>
        <taxon>Kineosporiaceae</taxon>
        <taxon>Kineococcus</taxon>
    </lineage>
</organism>
<name>A0A2S6ILX5_9ACTN</name>
<dbReference type="OrthoDB" id="9771846at2"/>
<dbReference type="PANTHER" id="PTHR43179:SF11">
    <property type="entry name" value="GLYCOSYL TRANSFERASE"/>
    <property type="match status" value="1"/>
</dbReference>
<dbReference type="InterPro" id="IPR029044">
    <property type="entry name" value="Nucleotide-diphossugar_trans"/>
</dbReference>
<accession>A0A2S6ILX5</accession>
<comment type="caution">
    <text evidence="1">The sequence shown here is derived from an EMBL/GenBank/DDBJ whole genome shotgun (WGS) entry which is preliminary data.</text>
</comment>
<dbReference type="EMBL" id="PTJD01000006">
    <property type="protein sequence ID" value="PPK95219.1"/>
    <property type="molecule type" value="Genomic_DNA"/>
</dbReference>
<sequence>MLNGLICVIAAYGEVPMTQSVVRACSLELAPGHTVVVDNKGDYEAIGDEVVLSRGQKLGWLGGSNVGMAHAFEVLHASAVVLMNNDVTLSRGFFAGMAAAAASSEQVGVVAPCYDDSFKSQHRYWTGPAARFPAQQRDEEVRLVDGTSMLITRRCHELVGPLDALHFGRYGWGATADYCARTSAVGLKVLVTRRAYLNHARAVTAGALSNRYYSDAEAEMEAGLCAKYGPDWRHSLGYGRDGSGTGTLLDRAYYAVRRLSRRC</sequence>
<keyword evidence="2" id="KW-1185">Reference proteome</keyword>
<evidence type="ECO:0000313" key="2">
    <source>
        <dbReference type="Proteomes" id="UP000239485"/>
    </source>
</evidence>
<reference evidence="1 2" key="1">
    <citation type="submission" date="2018-02" db="EMBL/GenBank/DDBJ databases">
        <title>Genomic Encyclopedia of Archaeal and Bacterial Type Strains, Phase II (KMG-II): from individual species to whole genera.</title>
        <authorList>
            <person name="Goeker M."/>
        </authorList>
    </citation>
    <scope>NUCLEOTIDE SEQUENCE [LARGE SCALE GENOMIC DNA]</scope>
    <source>
        <strain evidence="1 2">DSM 22857</strain>
    </source>
</reference>
<dbReference type="SUPFAM" id="SSF53448">
    <property type="entry name" value="Nucleotide-diphospho-sugar transferases"/>
    <property type="match status" value="1"/>
</dbReference>
<proteinExistence type="predicted"/>
<dbReference type="Proteomes" id="UP000239485">
    <property type="component" value="Unassembled WGS sequence"/>
</dbReference>